<feature type="chain" id="PRO_5035782764" evidence="1">
    <location>
        <begin position="18"/>
        <end position="151"/>
    </location>
</feature>
<evidence type="ECO:0000256" key="1">
    <source>
        <dbReference type="SAM" id="SignalP"/>
    </source>
</evidence>
<feature type="signal peptide" evidence="1">
    <location>
        <begin position="1"/>
        <end position="17"/>
    </location>
</feature>
<proteinExistence type="predicted"/>
<evidence type="ECO:0000313" key="3">
    <source>
        <dbReference type="Proteomes" id="UP000708148"/>
    </source>
</evidence>
<keyword evidence="1" id="KW-0732">Signal</keyword>
<reference evidence="2" key="1">
    <citation type="submission" date="2020-12" db="EMBL/GenBank/DDBJ databases">
        <authorList>
            <person name="Iha C."/>
        </authorList>
    </citation>
    <scope>NUCLEOTIDE SEQUENCE</scope>
</reference>
<organism evidence="2 3">
    <name type="scientific">Ostreobium quekettii</name>
    <dbReference type="NCBI Taxonomy" id="121088"/>
    <lineage>
        <taxon>Eukaryota</taxon>
        <taxon>Viridiplantae</taxon>
        <taxon>Chlorophyta</taxon>
        <taxon>core chlorophytes</taxon>
        <taxon>Ulvophyceae</taxon>
        <taxon>TCBD clade</taxon>
        <taxon>Bryopsidales</taxon>
        <taxon>Ostreobineae</taxon>
        <taxon>Ostreobiaceae</taxon>
        <taxon>Ostreobium</taxon>
    </lineage>
</organism>
<sequence>MCRCRTCSSGWVQAVEAHLVPLLASSLAIEGGSDKLQGHNIDRICTTCTPLMCWVCMAGLACDSSQSSVPTQTISRVSPDAASAARILCTLQGGLDIAALHTNLQVQCCMRGVPDSGHEGYAGYQIQLGNGLVPRKPCSTSIADYWVAIIA</sequence>
<dbReference type="AlphaFoldDB" id="A0A8S1IWW3"/>
<evidence type="ECO:0000313" key="2">
    <source>
        <dbReference type="EMBL" id="CAD7699672.1"/>
    </source>
</evidence>
<accession>A0A8S1IWW3</accession>
<protein>
    <submittedName>
        <fullName evidence="2">Uncharacterized protein</fullName>
    </submittedName>
</protein>
<comment type="caution">
    <text evidence="2">The sequence shown here is derived from an EMBL/GenBank/DDBJ whole genome shotgun (WGS) entry which is preliminary data.</text>
</comment>
<name>A0A8S1IWW3_9CHLO</name>
<dbReference type="EMBL" id="CAJHUC010001088">
    <property type="protein sequence ID" value="CAD7699672.1"/>
    <property type="molecule type" value="Genomic_DNA"/>
</dbReference>
<dbReference type="Proteomes" id="UP000708148">
    <property type="component" value="Unassembled WGS sequence"/>
</dbReference>
<gene>
    <name evidence="2" type="ORF">OSTQU699_LOCUS5031</name>
</gene>
<keyword evidence="3" id="KW-1185">Reference proteome</keyword>